<gene>
    <name evidence="3" type="ORF">GCWU000321_00983</name>
</gene>
<accession>C9LN63</accession>
<comment type="caution">
    <text evidence="3">The sequence shown here is derived from an EMBL/GenBank/DDBJ whole genome shotgun (WGS) entry which is preliminary data.</text>
</comment>
<name>C9LN63_9FIRM</name>
<dbReference type="HOGENOM" id="CLU_038034_5_1_9"/>
<dbReference type="EMBL" id="ACIM02000001">
    <property type="protein sequence ID" value="EEW96999.1"/>
    <property type="molecule type" value="Genomic_DNA"/>
</dbReference>
<evidence type="ECO:0000313" key="4">
    <source>
        <dbReference type="Proteomes" id="UP000004736"/>
    </source>
</evidence>
<comment type="similarity">
    <text evidence="1">Belongs to the bacterial solute-binding protein 8 family.</text>
</comment>
<dbReference type="PANTHER" id="PTHR30535:SF34">
    <property type="entry name" value="MOLYBDATE-BINDING PROTEIN MOLA"/>
    <property type="match status" value="1"/>
</dbReference>
<dbReference type="AlphaFoldDB" id="C9LN63"/>
<dbReference type="eggNOG" id="COG0614">
    <property type="taxonomic scope" value="Bacteria"/>
</dbReference>
<dbReference type="STRING" id="592028.GCWU000321_00983"/>
<dbReference type="PROSITE" id="PS50983">
    <property type="entry name" value="FE_B12_PBP"/>
    <property type="match status" value="1"/>
</dbReference>
<keyword evidence="4" id="KW-1185">Reference proteome</keyword>
<dbReference type="InterPro" id="IPR002491">
    <property type="entry name" value="ABC_transptr_periplasmic_BD"/>
</dbReference>
<feature type="domain" description="Fe/B12 periplasmic-binding" evidence="2">
    <location>
        <begin position="43"/>
        <end position="340"/>
    </location>
</feature>
<proteinExistence type="inferred from homology"/>
<dbReference type="SUPFAM" id="SSF53807">
    <property type="entry name" value="Helical backbone' metal receptor"/>
    <property type="match status" value="1"/>
</dbReference>
<dbReference type="Proteomes" id="UP000004736">
    <property type="component" value="Unassembled WGS sequence"/>
</dbReference>
<evidence type="ECO:0000259" key="2">
    <source>
        <dbReference type="PROSITE" id="PS50983"/>
    </source>
</evidence>
<dbReference type="Gene3D" id="3.40.50.1980">
    <property type="entry name" value="Nitrogenase molybdenum iron protein domain"/>
    <property type="match status" value="2"/>
</dbReference>
<evidence type="ECO:0000313" key="3">
    <source>
        <dbReference type="EMBL" id="EEW96999.1"/>
    </source>
</evidence>
<dbReference type="Pfam" id="PF01497">
    <property type="entry name" value="Peripla_BP_2"/>
    <property type="match status" value="1"/>
</dbReference>
<evidence type="ECO:0000256" key="1">
    <source>
        <dbReference type="ARBA" id="ARBA00008814"/>
    </source>
</evidence>
<sequence>MAAAIIFAGCGNLLQPVSPKKDVSITITDATGRNVTLPKTVKTYAISTFDLINFIIPLKGEAAFEMLVGVGDSGGKWSYDKVYEAKFPQWKDRWTVISPHNAPFDLETILAKKPDVLIVNSAMQAHLHALDIEPQLTKAGIALVLVDVPKITDRSAQETYTLLGKLFNEEEKAAEVNAFLDEQFKVVKDGLANVKRGKPLVYYEKSGTAEVYGPSSTSKTSGWGALINYAGGDNLADHAAGKSMEGGVMLDPEFVITADPDFIILSGSSQMGMGFDLQAPQPNRFNILLRPGWQNIKAVKNKEVYEFQHELSRTPFLFYPVQCFAKSFYPEAFQSLDPEKRLDEFYDRFMLIKRTDGIWKIKMK</sequence>
<dbReference type="InterPro" id="IPR050902">
    <property type="entry name" value="ABC_Transporter_SBP"/>
</dbReference>
<reference evidence="3" key="1">
    <citation type="submission" date="2009-09" db="EMBL/GenBank/DDBJ databases">
        <authorList>
            <person name="Weinstock G."/>
            <person name="Sodergren E."/>
            <person name="Clifton S."/>
            <person name="Fulton L."/>
            <person name="Fulton B."/>
            <person name="Courtney L."/>
            <person name="Fronick C."/>
            <person name="Harrison M."/>
            <person name="Strong C."/>
            <person name="Farmer C."/>
            <person name="Delahaunty K."/>
            <person name="Markovic C."/>
            <person name="Hall O."/>
            <person name="Minx P."/>
            <person name="Tomlinson C."/>
            <person name="Mitreva M."/>
            <person name="Nelson J."/>
            <person name="Hou S."/>
            <person name="Wollam A."/>
            <person name="Pepin K.H."/>
            <person name="Johnson M."/>
            <person name="Bhonagiri V."/>
            <person name="Nash W.E."/>
            <person name="Warren W."/>
            <person name="Chinwalla A."/>
            <person name="Mardis E.R."/>
            <person name="Wilson R.K."/>
        </authorList>
    </citation>
    <scope>NUCLEOTIDE SEQUENCE [LARGE SCALE GENOMIC DNA]</scope>
    <source>
        <strain evidence="3">DSM 15470</strain>
    </source>
</reference>
<organism evidence="3 4">
    <name type="scientific">Dialister invisus DSM 15470</name>
    <dbReference type="NCBI Taxonomy" id="592028"/>
    <lineage>
        <taxon>Bacteria</taxon>
        <taxon>Bacillati</taxon>
        <taxon>Bacillota</taxon>
        <taxon>Negativicutes</taxon>
        <taxon>Veillonellales</taxon>
        <taxon>Veillonellaceae</taxon>
        <taxon>Dialister</taxon>
    </lineage>
</organism>
<protein>
    <submittedName>
        <fullName evidence="3">Periplasmic binding protein</fullName>
    </submittedName>
</protein>
<dbReference type="PANTHER" id="PTHR30535">
    <property type="entry name" value="VITAMIN B12-BINDING PROTEIN"/>
    <property type="match status" value="1"/>
</dbReference>